<keyword evidence="6 10" id="KW-0067">ATP-binding</keyword>
<name>A0A5C8D8A6_9SPIR</name>
<dbReference type="InterPro" id="IPR003593">
    <property type="entry name" value="AAA+_ATPase"/>
</dbReference>
<dbReference type="InterPro" id="IPR030679">
    <property type="entry name" value="ABC_ATPase_HisP-typ"/>
</dbReference>
<dbReference type="PANTHER" id="PTHR43166:SF9">
    <property type="entry name" value="GLUTAMATE_ASPARTATE IMPORT ATP-BINDING PROTEIN GLTL"/>
    <property type="match status" value="1"/>
</dbReference>
<dbReference type="SUPFAM" id="SSF52540">
    <property type="entry name" value="P-loop containing nucleoside triphosphate hydrolases"/>
    <property type="match status" value="1"/>
</dbReference>
<evidence type="ECO:0000256" key="2">
    <source>
        <dbReference type="ARBA" id="ARBA00005417"/>
    </source>
</evidence>
<feature type="domain" description="ABC transporter" evidence="9">
    <location>
        <begin position="5"/>
        <end position="235"/>
    </location>
</feature>
<keyword evidence="3" id="KW-0813">Transport</keyword>
<dbReference type="PROSITE" id="PS50893">
    <property type="entry name" value="ABC_TRANSPORTER_2"/>
    <property type="match status" value="1"/>
</dbReference>
<dbReference type="EMBL" id="SAXU01000001">
    <property type="protein sequence ID" value="TXJ21188.1"/>
    <property type="molecule type" value="Genomic_DNA"/>
</dbReference>
<dbReference type="SMART" id="SM00382">
    <property type="entry name" value="AAA"/>
    <property type="match status" value="1"/>
</dbReference>
<keyword evidence="7" id="KW-0029">Amino-acid transport</keyword>
<evidence type="ECO:0000256" key="7">
    <source>
        <dbReference type="ARBA" id="ARBA00022970"/>
    </source>
</evidence>
<dbReference type="InterPro" id="IPR003439">
    <property type="entry name" value="ABC_transporter-like_ATP-bd"/>
</dbReference>
<dbReference type="InterPro" id="IPR017871">
    <property type="entry name" value="ABC_transporter-like_CS"/>
</dbReference>
<dbReference type="GO" id="GO:0016887">
    <property type="term" value="F:ATP hydrolysis activity"/>
    <property type="evidence" value="ECO:0007669"/>
    <property type="project" value="InterPro"/>
</dbReference>
<gene>
    <name evidence="10" type="ORF">EPJ79_08690</name>
</gene>
<evidence type="ECO:0000259" key="9">
    <source>
        <dbReference type="PROSITE" id="PS50893"/>
    </source>
</evidence>
<accession>A0A5C8D8A6</accession>
<sequence length="240" mass="27389">MDFLIRIENIKKSFGDLNVLNDISFNVSKGESVAIIGPSGCGKSTLLRCIIGLEKIENGNIYINNQEINYNRENKLKIGLVFQQFNLFPHYTVGENIYKPLKVVLKYPKDEAINKARELLKKVKLEDKFNQYPNMLSGGQKQRVAIARVLAMDPEIILFDEPTSSLDPDLTKEVFSAINQLKEDNFTIMLVTHQIRAIKSFASRVIFINNGKISADGNAKYILNECDKYDLKMFLEKVEF</sequence>
<evidence type="ECO:0000256" key="4">
    <source>
        <dbReference type="ARBA" id="ARBA00022475"/>
    </source>
</evidence>
<keyword evidence="8" id="KW-0472">Membrane</keyword>
<evidence type="ECO:0000256" key="1">
    <source>
        <dbReference type="ARBA" id="ARBA00004202"/>
    </source>
</evidence>
<dbReference type="PROSITE" id="PS00211">
    <property type="entry name" value="ABC_TRANSPORTER_1"/>
    <property type="match status" value="1"/>
</dbReference>
<dbReference type="InterPro" id="IPR027417">
    <property type="entry name" value="P-loop_NTPase"/>
</dbReference>
<dbReference type="GO" id="GO:0005886">
    <property type="term" value="C:plasma membrane"/>
    <property type="evidence" value="ECO:0007669"/>
    <property type="project" value="UniProtKB-SubCell"/>
</dbReference>
<evidence type="ECO:0000256" key="8">
    <source>
        <dbReference type="ARBA" id="ARBA00023136"/>
    </source>
</evidence>
<protein>
    <submittedName>
        <fullName evidence="10">Amino acid ABC transporter ATP-binding protein</fullName>
    </submittedName>
</protein>
<organism evidence="10 11">
    <name type="scientific">Brachyspira aalborgi</name>
    <dbReference type="NCBI Taxonomy" id="29522"/>
    <lineage>
        <taxon>Bacteria</taxon>
        <taxon>Pseudomonadati</taxon>
        <taxon>Spirochaetota</taxon>
        <taxon>Spirochaetia</taxon>
        <taxon>Brachyspirales</taxon>
        <taxon>Brachyspiraceae</taxon>
        <taxon>Brachyspira</taxon>
    </lineage>
</organism>
<keyword evidence="4" id="KW-1003">Cell membrane</keyword>
<proteinExistence type="inferred from homology"/>
<evidence type="ECO:0000256" key="3">
    <source>
        <dbReference type="ARBA" id="ARBA00022448"/>
    </source>
</evidence>
<dbReference type="GO" id="GO:0005524">
    <property type="term" value="F:ATP binding"/>
    <property type="evidence" value="ECO:0007669"/>
    <property type="project" value="UniProtKB-KW"/>
</dbReference>
<comment type="subcellular location">
    <subcellularLocation>
        <location evidence="1">Cell membrane</location>
        <topology evidence="1">Peripheral membrane protein</topology>
    </subcellularLocation>
</comment>
<dbReference type="InterPro" id="IPR050086">
    <property type="entry name" value="MetN_ABC_transporter-like"/>
</dbReference>
<dbReference type="AlphaFoldDB" id="A0A5C8D8A6"/>
<dbReference type="Pfam" id="PF00005">
    <property type="entry name" value="ABC_tran"/>
    <property type="match status" value="1"/>
</dbReference>
<evidence type="ECO:0000256" key="6">
    <source>
        <dbReference type="ARBA" id="ARBA00022840"/>
    </source>
</evidence>
<dbReference type="Proteomes" id="UP000324638">
    <property type="component" value="Unassembled WGS sequence"/>
</dbReference>
<dbReference type="GO" id="GO:0015424">
    <property type="term" value="F:ABC-type amino acid transporter activity"/>
    <property type="evidence" value="ECO:0007669"/>
    <property type="project" value="InterPro"/>
</dbReference>
<evidence type="ECO:0000256" key="5">
    <source>
        <dbReference type="ARBA" id="ARBA00022741"/>
    </source>
</evidence>
<evidence type="ECO:0000313" key="10">
    <source>
        <dbReference type="EMBL" id="TXJ21188.1"/>
    </source>
</evidence>
<dbReference type="PANTHER" id="PTHR43166">
    <property type="entry name" value="AMINO ACID IMPORT ATP-BINDING PROTEIN"/>
    <property type="match status" value="1"/>
</dbReference>
<dbReference type="PIRSF" id="PIRSF039085">
    <property type="entry name" value="ABC_ATPase_HisP"/>
    <property type="match status" value="1"/>
</dbReference>
<dbReference type="Gene3D" id="3.40.50.300">
    <property type="entry name" value="P-loop containing nucleotide triphosphate hydrolases"/>
    <property type="match status" value="1"/>
</dbReference>
<keyword evidence="5" id="KW-0547">Nucleotide-binding</keyword>
<comment type="caution">
    <text evidence="10">The sequence shown here is derived from an EMBL/GenBank/DDBJ whole genome shotgun (WGS) entry which is preliminary data.</text>
</comment>
<evidence type="ECO:0000313" key="11">
    <source>
        <dbReference type="Proteomes" id="UP000324638"/>
    </source>
</evidence>
<comment type="similarity">
    <text evidence="2">Belongs to the ABC transporter superfamily.</text>
</comment>
<dbReference type="RefSeq" id="WP_147739193.1">
    <property type="nucleotide sequence ID" value="NZ_SAXU01000001.1"/>
</dbReference>
<reference evidence="10 11" key="1">
    <citation type="journal article" date="1992" name="Lakartidningen">
        <title>[Penicillin V and not amoxicillin is the first choice preparation in acute otitis].</title>
        <authorList>
            <person name="Kamme C."/>
            <person name="Lundgren K."/>
            <person name="Prellner K."/>
        </authorList>
    </citation>
    <scope>NUCLEOTIDE SEQUENCE [LARGE SCALE GENOMIC DNA]</scope>
    <source>
        <strain evidence="10 11">513A</strain>
    </source>
</reference>